<feature type="compositionally biased region" description="Low complexity" evidence="1">
    <location>
        <begin position="112"/>
        <end position="125"/>
    </location>
</feature>
<sequence length="125" mass="12609">MVTIRRRSFSAVWMVALLVIGLLGAGASVGGSGAEASSRALAAVSSAVSPAAHADVVLPRLDGRAAVSVKLTSDHPGDLAVAAALLALALPGVVWWRRAAGRGDRPDRRAGVRGARGPPCGRVTP</sequence>
<dbReference type="AlphaFoldDB" id="A0A1V2I6N8"/>
<proteinExistence type="predicted"/>
<evidence type="ECO:0000313" key="4">
    <source>
        <dbReference type="Proteomes" id="UP000188929"/>
    </source>
</evidence>
<reference evidence="4" key="1">
    <citation type="submission" date="2016-10" db="EMBL/GenBank/DDBJ databases">
        <title>Frankia sp. NRRL B-16386 Genome sequencing.</title>
        <authorList>
            <person name="Ghodhbane-Gtari F."/>
            <person name="Swanson E."/>
            <person name="Gueddou A."/>
            <person name="Hezbri K."/>
            <person name="Ktari K."/>
            <person name="Nouioui I."/>
            <person name="Morris K."/>
            <person name="Simpson S."/>
            <person name="Abebe-Akele F."/>
            <person name="Thomas K."/>
            <person name="Gtari M."/>
            <person name="Tisa L.S."/>
        </authorList>
    </citation>
    <scope>NUCLEOTIDE SEQUENCE [LARGE SCALE GENOMIC DNA]</scope>
    <source>
        <strain evidence="4">NRRL B-16386</strain>
    </source>
</reference>
<keyword evidence="2" id="KW-0812">Transmembrane</keyword>
<evidence type="ECO:0000256" key="1">
    <source>
        <dbReference type="SAM" id="MobiDB-lite"/>
    </source>
</evidence>
<protein>
    <submittedName>
        <fullName evidence="3">Uncharacterized protein</fullName>
    </submittedName>
</protein>
<organism evidence="3 4">
    <name type="scientific">Pseudofrankia asymbiotica</name>
    <dbReference type="NCBI Taxonomy" id="1834516"/>
    <lineage>
        <taxon>Bacteria</taxon>
        <taxon>Bacillati</taxon>
        <taxon>Actinomycetota</taxon>
        <taxon>Actinomycetes</taxon>
        <taxon>Frankiales</taxon>
        <taxon>Frankiaceae</taxon>
        <taxon>Pseudofrankia</taxon>
    </lineage>
</organism>
<gene>
    <name evidence="3" type="ORF">BL253_23185</name>
</gene>
<comment type="caution">
    <text evidence="3">The sequence shown here is derived from an EMBL/GenBank/DDBJ whole genome shotgun (WGS) entry which is preliminary data.</text>
</comment>
<dbReference type="Proteomes" id="UP000188929">
    <property type="component" value="Unassembled WGS sequence"/>
</dbReference>
<keyword evidence="2" id="KW-0472">Membrane</keyword>
<accession>A0A1V2I6N8</accession>
<name>A0A1V2I6N8_9ACTN</name>
<keyword evidence="2" id="KW-1133">Transmembrane helix</keyword>
<feature type="region of interest" description="Disordered" evidence="1">
    <location>
        <begin position="102"/>
        <end position="125"/>
    </location>
</feature>
<keyword evidence="4" id="KW-1185">Reference proteome</keyword>
<evidence type="ECO:0000313" key="3">
    <source>
        <dbReference type="EMBL" id="ONH26959.1"/>
    </source>
</evidence>
<feature type="transmembrane region" description="Helical" evidence="2">
    <location>
        <begin position="79"/>
        <end position="96"/>
    </location>
</feature>
<dbReference type="EMBL" id="MOMC01000048">
    <property type="protein sequence ID" value="ONH26959.1"/>
    <property type="molecule type" value="Genomic_DNA"/>
</dbReference>
<evidence type="ECO:0000256" key="2">
    <source>
        <dbReference type="SAM" id="Phobius"/>
    </source>
</evidence>